<name>A0A0F9WQK1_9ZZZZ</name>
<organism evidence="10">
    <name type="scientific">marine sediment metagenome</name>
    <dbReference type="NCBI Taxonomy" id="412755"/>
    <lineage>
        <taxon>unclassified sequences</taxon>
        <taxon>metagenomes</taxon>
        <taxon>ecological metagenomes</taxon>
    </lineage>
</organism>
<reference evidence="10" key="1">
    <citation type="journal article" date="2015" name="Nature">
        <title>Complex archaea that bridge the gap between prokaryotes and eukaryotes.</title>
        <authorList>
            <person name="Spang A."/>
            <person name="Saw J.H."/>
            <person name="Jorgensen S.L."/>
            <person name="Zaremba-Niedzwiedzka K."/>
            <person name="Martijn J."/>
            <person name="Lind A.E."/>
            <person name="van Eijk R."/>
            <person name="Schleper C."/>
            <person name="Guy L."/>
            <person name="Ettema T.J."/>
        </authorList>
    </citation>
    <scope>NUCLEOTIDE SEQUENCE</scope>
</reference>
<evidence type="ECO:0000256" key="1">
    <source>
        <dbReference type="ARBA" id="ARBA00000971"/>
    </source>
</evidence>
<dbReference type="Gene3D" id="3.10.50.40">
    <property type="match status" value="1"/>
</dbReference>
<comment type="caution">
    <text evidence="10">The sequence shown here is derived from an EMBL/GenBank/DDBJ whole genome shotgun (WGS) entry which is preliminary data.</text>
</comment>
<dbReference type="EC" id="5.2.1.8" evidence="4"/>
<evidence type="ECO:0000256" key="8">
    <source>
        <dbReference type="ARBA" id="ARBA00023235"/>
    </source>
</evidence>
<protein>
    <recommendedName>
        <fullName evidence="4">peptidylprolyl isomerase</fullName>
        <ecNumber evidence="4">5.2.1.8</ecNumber>
    </recommendedName>
</protein>
<feature type="domain" description="PPIase FKBP-type" evidence="9">
    <location>
        <begin position="4"/>
        <end position="69"/>
    </location>
</feature>
<dbReference type="PROSITE" id="PS50059">
    <property type="entry name" value="FKBP_PPIASE"/>
    <property type="match status" value="1"/>
</dbReference>
<dbReference type="AlphaFoldDB" id="A0A0F9WQK1"/>
<evidence type="ECO:0000256" key="5">
    <source>
        <dbReference type="ARBA" id="ARBA00022490"/>
    </source>
</evidence>
<evidence type="ECO:0000256" key="4">
    <source>
        <dbReference type="ARBA" id="ARBA00013194"/>
    </source>
</evidence>
<comment type="similarity">
    <text evidence="3">Belongs to the FKBP-type PPIase family.</text>
</comment>
<comment type="subcellular location">
    <subcellularLocation>
        <location evidence="2">Cytoplasm</location>
    </subcellularLocation>
</comment>
<dbReference type="PANTHER" id="PTHR47861">
    <property type="entry name" value="FKBP-TYPE PEPTIDYL-PROLYL CIS-TRANS ISOMERASE SLYD"/>
    <property type="match status" value="1"/>
</dbReference>
<keyword evidence="7" id="KW-0143">Chaperone</keyword>
<gene>
    <name evidence="10" type="ORF">LCGC14_0323640</name>
</gene>
<dbReference type="InterPro" id="IPR001179">
    <property type="entry name" value="PPIase_FKBP_dom"/>
</dbReference>
<keyword evidence="5" id="KW-0963">Cytoplasm</keyword>
<evidence type="ECO:0000256" key="6">
    <source>
        <dbReference type="ARBA" id="ARBA00023110"/>
    </source>
</evidence>
<dbReference type="GO" id="GO:0003755">
    <property type="term" value="F:peptidyl-prolyl cis-trans isomerase activity"/>
    <property type="evidence" value="ECO:0007669"/>
    <property type="project" value="UniProtKB-KW"/>
</dbReference>
<evidence type="ECO:0000259" key="9">
    <source>
        <dbReference type="PROSITE" id="PS50059"/>
    </source>
</evidence>
<evidence type="ECO:0000256" key="7">
    <source>
        <dbReference type="ARBA" id="ARBA00023186"/>
    </source>
</evidence>
<comment type="catalytic activity">
    <reaction evidence="1">
        <text>[protein]-peptidylproline (omega=180) = [protein]-peptidylproline (omega=0)</text>
        <dbReference type="Rhea" id="RHEA:16237"/>
        <dbReference type="Rhea" id="RHEA-COMP:10747"/>
        <dbReference type="Rhea" id="RHEA-COMP:10748"/>
        <dbReference type="ChEBI" id="CHEBI:83833"/>
        <dbReference type="ChEBI" id="CHEBI:83834"/>
        <dbReference type="EC" id="5.2.1.8"/>
    </reaction>
</comment>
<dbReference type="EMBL" id="LAZR01000221">
    <property type="protein sequence ID" value="KKN80993.1"/>
    <property type="molecule type" value="Genomic_DNA"/>
</dbReference>
<evidence type="ECO:0000313" key="10">
    <source>
        <dbReference type="EMBL" id="KKN80993.1"/>
    </source>
</evidence>
<proteinExistence type="inferred from homology"/>
<dbReference type="PANTHER" id="PTHR47861:SF3">
    <property type="entry name" value="FKBP-TYPE PEPTIDYL-PROLYL CIS-TRANS ISOMERASE SLYD"/>
    <property type="match status" value="1"/>
</dbReference>
<keyword evidence="6" id="KW-0697">Rotamase</keyword>
<dbReference type="Pfam" id="PF00254">
    <property type="entry name" value="FKBP_C"/>
    <property type="match status" value="1"/>
</dbReference>
<evidence type="ECO:0000256" key="3">
    <source>
        <dbReference type="ARBA" id="ARBA00006577"/>
    </source>
</evidence>
<dbReference type="SUPFAM" id="SSF54534">
    <property type="entry name" value="FKBP-like"/>
    <property type="match status" value="1"/>
</dbReference>
<accession>A0A0F9WQK1</accession>
<evidence type="ECO:0000256" key="2">
    <source>
        <dbReference type="ARBA" id="ARBA00004496"/>
    </source>
</evidence>
<dbReference type="GO" id="GO:0042026">
    <property type="term" value="P:protein refolding"/>
    <property type="evidence" value="ECO:0007669"/>
    <property type="project" value="UniProtKB-ARBA"/>
</dbReference>
<dbReference type="InterPro" id="IPR046357">
    <property type="entry name" value="PPIase_dom_sf"/>
</dbReference>
<dbReference type="GO" id="GO:0005737">
    <property type="term" value="C:cytoplasm"/>
    <property type="evidence" value="ECO:0007669"/>
    <property type="project" value="UniProtKB-SubCell"/>
</dbReference>
<sequence>MQISDKTVVQFHYDLSDSNGPVESSRKHDPVLYLHGQAGLIDGLIEALEGRSAGDSFSVTIPADKAYGQPRDNAIQKVQAKRLQGAKKWKPGMIAVLQTEEGPRQVTVIKPGLSQVVVDGNHPLAGRELTFTIDILDVRAASEDEMAHGHAHGTGGHQH</sequence>
<keyword evidence="8" id="KW-0413">Isomerase</keyword>